<dbReference type="Proteomes" id="UP000176998">
    <property type="component" value="Unassembled WGS sequence"/>
</dbReference>
<keyword evidence="3" id="KW-1185">Reference proteome</keyword>
<evidence type="ECO:0000256" key="1">
    <source>
        <dbReference type="SAM" id="MobiDB-lite"/>
    </source>
</evidence>
<reference evidence="2 3" key="1">
    <citation type="submission" date="2016-09" db="EMBL/GenBank/DDBJ databases">
        <authorList>
            <person name="Capua I."/>
            <person name="De Benedictis P."/>
            <person name="Joannis T."/>
            <person name="Lombin L.H."/>
            <person name="Cattoli G."/>
        </authorList>
    </citation>
    <scope>NUCLEOTIDE SEQUENCE [LARGE SCALE GENOMIC DNA]</scope>
    <source>
        <strain evidence="2 3">IMI 309357</strain>
    </source>
</reference>
<evidence type="ECO:0000313" key="3">
    <source>
        <dbReference type="Proteomes" id="UP000176998"/>
    </source>
</evidence>
<protein>
    <submittedName>
        <fullName evidence="2">Uncharacterized protein</fullName>
    </submittedName>
</protein>
<dbReference type="GeneID" id="34553242"/>
<name>A0A1G4BT88_9PEZI</name>
<dbReference type="EMBL" id="MJBS01000001">
    <property type="protein sequence ID" value="OHF04603.1"/>
    <property type="molecule type" value="Genomic_DNA"/>
</dbReference>
<evidence type="ECO:0000313" key="2">
    <source>
        <dbReference type="EMBL" id="OHF04603.1"/>
    </source>
</evidence>
<comment type="caution">
    <text evidence="2">The sequence shown here is derived from an EMBL/GenBank/DDBJ whole genome shotgun (WGS) entry which is preliminary data.</text>
</comment>
<feature type="region of interest" description="Disordered" evidence="1">
    <location>
        <begin position="124"/>
        <end position="150"/>
    </location>
</feature>
<organism evidence="2 3">
    <name type="scientific">Colletotrichum orchidophilum</name>
    <dbReference type="NCBI Taxonomy" id="1209926"/>
    <lineage>
        <taxon>Eukaryota</taxon>
        <taxon>Fungi</taxon>
        <taxon>Dikarya</taxon>
        <taxon>Ascomycota</taxon>
        <taxon>Pezizomycotina</taxon>
        <taxon>Sordariomycetes</taxon>
        <taxon>Hypocreomycetidae</taxon>
        <taxon>Glomerellales</taxon>
        <taxon>Glomerellaceae</taxon>
        <taxon>Colletotrichum</taxon>
    </lineage>
</organism>
<proteinExistence type="predicted"/>
<gene>
    <name evidence="2" type="ORF">CORC01_00074</name>
</gene>
<dbReference type="RefSeq" id="XP_022481737.1">
    <property type="nucleotide sequence ID" value="XM_022611732.1"/>
</dbReference>
<accession>A0A1G4BT88</accession>
<sequence>MPGHSRRNPQNNLLGAINQVEAVSTDKPHSLDISSILHRLPDAVIRALLPLLELDNEAFRILSGAAHIRRTTEAFARSRKVVGIALQDIEAASKHVDKLDRSCSDFQMQDEVSMIKRDFRTPQDEAEISVEASGSGQHYTRATDAGDARE</sequence>
<dbReference type="AlphaFoldDB" id="A0A1G4BT88"/>